<evidence type="ECO:0000313" key="2">
    <source>
        <dbReference type="EMBL" id="GEN09924.1"/>
    </source>
</evidence>
<dbReference type="Proteomes" id="UP000183760">
    <property type="component" value="Unassembled WGS sequence"/>
</dbReference>
<keyword evidence="4" id="KW-1185">Reference proteome</keyword>
<dbReference type="EMBL" id="FOIB01000007">
    <property type="protein sequence ID" value="SEU25864.1"/>
    <property type="molecule type" value="Genomic_DNA"/>
</dbReference>
<accession>A0A511T6X5</accession>
<feature type="compositionally biased region" description="Basic and acidic residues" evidence="1">
    <location>
        <begin position="14"/>
        <end position="25"/>
    </location>
</feature>
<gene>
    <name evidence="2" type="ORF">MFU01_49610</name>
    <name evidence="3" type="ORF">SAMN05443572_107170</name>
</gene>
<reference evidence="2 5" key="2">
    <citation type="submission" date="2019-07" db="EMBL/GenBank/DDBJ databases">
        <title>Whole genome shotgun sequence of Myxococcus fulvus NBRC 100333.</title>
        <authorList>
            <person name="Hosoyama A."/>
            <person name="Uohara A."/>
            <person name="Ohji S."/>
            <person name="Ichikawa N."/>
        </authorList>
    </citation>
    <scope>NUCLEOTIDE SEQUENCE [LARGE SCALE GENOMIC DNA]</scope>
    <source>
        <strain evidence="2 5">NBRC 100333</strain>
    </source>
</reference>
<comment type="caution">
    <text evidence="2">The sequence shown here is derived from an EMBL/GenBank/DDBJ whole genome shotgun (WGS) entry which is preliminary data.</text>
</comment>
<proteinExistence type="predicted"/>
<evidence type="ECO:0000313" key="4">
    <source>
        <dbReference type="Proteomes" id="UP000183760"/>
    </source>
</evidence>
<reference evidence="3 4" key="1">
    <citation type="submission" date="2016-10" db="EMBL/GenBank/DDBJ databases">
        <authorList>
            <person name="Varghese N."/>
            <person name="Submissions S."/>
        </authorList>
    </citation>
    <scope>NUCLEOTIDE SEQUENCE [LARGE SCALE GENOMIC DNA]</scope>
    <source>
        <strain evidence="3 4">DSM 16525</strain>
    </source>
</reference>
<evidence type="ECO:0000313" key="3">
    <source>
        <dbReference type="EMBL" id="SEU25864.1"/>
    </source>
</evidence>
<name>A0A511T6X5_MYXFU</name>
<sequence>MERAEGSASWLAEGLERQRAGRVHEGNGAGQGAGELFRDAGDFRIRDAEEHEPRAPQVLGRRGLQVERFDSLTTFVTA</sequence>
<dbReference type="Proteomes" id="UP000321514">
    <property type="component" value="Unassembled WGS sequence"/>
</dbReference>
<protein>
    <submittedName>
        <fullName evidence="2">Uncharacterized protein</fullName>
    </submittedName>
</protein>
<feature type="region of interest" description="Disordered" evidence="1">
    <location>
        <begin position="1"/>
        <end position="42"/>
    </location>
</feature>
<dbReference type="EMBL" id="BJXR01000036">
    <property type="protein sequence ID" value="GEN09924.1"/>
    <property type="molecule type" value="Genomic_DNA"/>
</dbReference>
<organism evidence="2 5">
    <name type="scientific">Myxococcus fulvus</name>
    <dbReference type="NCBI Taxonomy" id="33"/>
    <lineage>
        <taxon>Bacteria</taxon>
        <taxon>Pseudomonadati</taxon>
        <taxon>Myxococcota</taxon>
        <taxon>Myxococcia</taxon>
        <taxon>Myxococcales</taxon>
        <taxon>Cystobacterineae</taxon>
        <taxon>Myxococcaceae</taxon>
        <taxon>Myxococcus</taxon>
    </lineage>
</organism>
<evidence type="ECO:0000256" key="1">
    <source>
        <dbReference type="SAM" id="MobiDB-lite"/>
    </source>
</evidence>
<evidence type="ECO:0000313" key="5">
    <source>
        <dbReference type="Proteomes" id="UP000321514"/>
    </source>
</evidence>
<dbReference type="AlphaFoldDB" id="A0A511T6X5"/>